<organism evidence="2 3">
    <name type="scientific">Marmota monax</name>
    <name type="common">Woodchuck</name>
    <dbReference type="NCBI Taxonomy" id="9995"/>
    <lineage>
        <taxon>Eukaryota</taxon>
        <taxon>Metazoa</taxon>
        <taxon>Chordata</taxon>
        <taxon>Craniata</taxon>
        <taxon>Vertebrata</taxon>
        <taxon>Euteleostomi</taxon>
        <taxon>Mammalia</taxon>
        <taxon>Eutheria</taxon>
        <taxon>Euarchontoglires</taxon>
        <taxon>Glires</taxon>
        <taxon>Rodentia</taxon>
        <taxon>Sciuromorpha</taxon>
        <taxon>Sciuridae</taxon>
        <taxon>Xerinae</taxon>
        <taxon>Marmotini</taxon>
        <taxon>Marmota</taxon>
    </lineage>
</organism>
<reference evidence="2" key="1">
    <citation type="submission" date="2019-04" db="EMBL/GenBank/DDBJ databases">
        <authorList>
            <person name="Alioto T."/>
            <person name="Alioto T."/>
        </authorList>
    </citation>
    <scope>NUCLEOTIDE SEQUENCE [LARGE SCALE GENOMIC DNA]</scope>
</reference>
<sequence>MDDTPEPQAQRDRSRRSTDSTPDTDTTHRPPSVHVASESEDANGKLRHNRIRITTERTRITEDRRSDSPPAPGRLDELSAPLTPM</sequence>
<feature type="compositionally biased region" description="Low complexity" evidence="1">
    <location>
        <begin position="19"/>
        <end position="32"/>
    </location>
</feature>
<proteinExistence type="predicted"/>
<evidence type="ECO:0000313" key="2">
    <source>
        <dbReference type="EMBL" id="VTJ77838.1"/>
    </source>
</evidence>
<keyword evidence="3" id="KW-1185">Reference proteome</keyword>
<dbReference type="EMBL" id="CABDUW010001007">
    <property type="protein sequence ID" value="VTJ77838.1"/>
    <property type="molecule type" value="Genomic_DNA"/>
</dbReference>
<name>A0A5E4C7N6_MARMO</name>
<feature type="region of interest" description="Disordered" evidence="1">
    <location>
        <begin position="1"/>
        <end position="85"/>
    </location>
</feature>
<dbReference type="Proteomes" id="UP000335636">
    <property type="component" value="Unassembled WGS sequence"/>
</dbReference>
<evidence type="ECO:0000313" key="3">
    <source>
        <dbReference type="Proteomes" id="UP000335636"/>
    </source>
</evidence>
<accession>A0A5E4C7N6</accession>
<feature type="compositionally biased region" description="Basic and acidic residues" evidence="1">
    <location>
        <begin position="53"/>
        <end position="67"/>
    </location>
</feature>
<evidence type="ECO:0000256" key="1">
    <source>
        <dbReference type="SAM" id="MobiDB-lite"/>
    </source>
</evidence>
<comment type="caution">
    <text evidence="2">The sequence shown here is derived from an EMBL/GenBank/DDBJ whole genome shotgun (WGS) entry which is preliminary data.</text>
</comment>
<dbReference type="AlphaFoldDB" id="A0A5E4C7N6"/>
<feature type="compositionally biased region" description="Basic and acidic residues" evidence="1">
    <location>
        <begin position="9"/>
        <end position="18"/>
    </location>
</feature>
<gene>
    <name evidence="2" type="ORF">MONAX_5E045256</name>
</gene>
<protein>
    <submittedName>
        <fullName evidence="2">Uncharacterized protein</fullName>
    </submittedName>
</protein>